<comment type="caution">
    <text evidence="3">The sequence shown here is derived from an EMBL/GenBank/DDBJ whole genome shotgun (WGS) entry which is preliminary data.</text>
</comment>
<dbReference type="InterPro" id="IPR017441">
    <property type="entry name" value="Protein_kinase_ATP_BS"/>
</dbReference>
<dbReference type="Proteomes" id="UP001182556">
    <property type="component" value="Unassembled WGS sequence"/>
</dbReference>
<proteinExistence type="predicted"/>
<keyword evidence="1" id="KW-0547">Nucleotide-binding</keyword>
<sequence length="325" mass="35621">MMQGEGNEALTALTGVDVPGSEYIYSTRPVTQPMLSDLQQGSAGIQDKIEEKIVGRLTGRYRGVNYRLRVVQGKVSVIGKGPRRECLTTSLGTLLTVLHDFSTNGLVVNSVDRPPNLEAQFPGRKIMNRSRVLRDGDMIEFPGAAGVRFTYEHNRAYQPPRQVPHMPNLPEALFPTTDPDLSLSLGRYTIYNLVLGAGSYGIIYLASAPSANVRPGKGSPSEQAPMQVAVKLCHRCVVAEPGSTMVDEVELLRHVQHPNVLGLLDYVHLANTPRTGLVVMELVTGGDLCTSDAQGARKVEVLEGRERFKVNHCWSGERQRPLILL</sequence>
<name>A0AAD9CTE5_PAPLA</name>
<dbReference type="AlphaFoldDB" id="A0AAD9CTE5"/>
<accession>A0AAD9CTE5</accession>
<evidence type="ECO:0000313" key="3">
    <source>
        <dbReference type="EMBL" id="KAK1921812.1"/>
    </source>
</evidence>
<organism evidence="3 4">
    <name type="scientific">Papiliotrema laurentii</name>
    <name type="common">Cryptococcus laurentii</name>
    <dbReference type="NCBI Taxonomy" id="5418"/>
    <lineage>
        <taxon>Eukaryota</taxon>
        <taxon>Fungi</taxon>
        <taxon>Dikarya</taxon>
        <taxon>Basidiomycota</taxon>
        <taxon>Agaricomycotina</taxon>
        <taxon>Tremellomycetes</taxon>
        <taxon>Tremellales</taxon>
        <taxon>Rhynchogastremaceae</taxon>
        <taxon>Papiliotrema</taxon>
    </lineage>
</organism>
<dbReference type="InterPro" id="IPR011009">
    <property type="entry name" value="Kinase-like_dom_sf"/>
</dbReference>
<dbReference type="Pfam" id="PF07714">
    <property type="entry name" value="PK_Tyr_Ser-Thr"/>
    <property type="match status" value="1"/>
</dbReference>
<dbReference type="GO" id="GO:0005524">
    <property type="term" value="F:ATP binding"/>
    <property type="evidence" value="ECO:0007669"/>
    <property type="project" value="UniProtKB-UniRule"/>
</dbReference>
<evidence type="ECO:0000256" key="1">
    <source>
        <dbReference type="PROSITE-ProRule" id="PRU10141"/>
    </source>
</evidence>
<evidence type="ECO:0000259" key="2">
    <source>
        <dbReference type="PROSITE" id="PS50011"/>
    </source>
</evidence>
<feature type="binding site" evidence="1">
    <location>
        <position position="217"/>
    </location>
    <ligand>
        <name>ATP</name>
        <dbReference type="ChEBI" id="CHEBI:30616"/>
    </ligand>
</feature>
<reference evidence="3" key="1">
    <citation type="submission" date="2023-02" db="EMBL/GenBank/DDBJ databases">
        <title>Identification and recombinant expression of a fungal hydrolase from Papiliotrema laurentii that hydrolyzes apple cutin and clears colloidal polyester polyurethane.</title>
        <authorList>
            <consortium name="DOE Joint Genome Institute"/>
            <person name="Roman V.A."/>
            <person name="Bojanowski C."/>
            <person name="Crable B.R."/>
            <person name="Wagner D.N."/>
            <person name="Hung C.S."/>
            <person name="Nadeau L.J."/>
            <person name="Schratz L."/>
            <person name="Haridas S."/>
            <person name="Pangilinan J."/>
            <person name="Lipzen A."/>
            <person name="Na H."/>
            <person name="Yan M."/>
            <person name="Ng V."/>
            <person name="Grigoriev I.V."/>
            <person name="Spatafora J.W."/>
            <person name="Barlow D."/>
            <person name="Biffinger J."/>
            <person name="Kelley-Loughnane N."/>
            <person name="Varaljay V.A."/>
            <person name="Crookes-Goodson W.J."/>
        </authorList>
    </citation>
    <scope>NUCLEOTIDE SEQUENCE</scope>
    <source>
        <strain evidence="3">5307AH</strain>
    </source>
</reference>
<dbReference type="PROSITE" id="PS00107">
    <property type="entry name" value="PROTEIN_KINASE_ATP"/>
    <property type="match status" value="1"/>
</dbReference>
<evidence type="ECO:0000313" key="4">
    <source>
        <dbReference type="Proteomes" id="UP001182556"/>
    </source>
</evidence>
<keyword evidence="4" id="KW-1185">Reference proteome</keyword>
<dbReference type="InterPro" id="IPR000719">
    <property type="entry name" value="Prot_kinase_dom"/>
</dbReference>
<keyword evidence="1" id="KW-0067">ATP-binding</keyword>
<gene>
    <name evidence="3" type="ORF">DB88DRAFT_82831</name>
</gene>
<dbReference type="PROSITE" id="PS50011">
    <property type="entry name" value="PROTEIN_KINASE_DOM"/>
    <property type="match status" value="1"/>
</dbReference>
<dbReference type="GO" id="GO:0004672">
    <property type="term" value="F:protein kinase activity"/>
    <property type="evidence" value="ECO:0007669"/>
    <property type="project" value="InterPro"/>
</dbReference>
<protein>
    <recommendedName>
        <fullName evidence="2">Protein kinase domain-containing protein</fullName>
    </recommendedName>
</protein>
<dbReference type="Gene3D" id="1.10.510.10">
    <property type="entry name" value="Transferase(Phosphotransferase) domain 1"/>
    <property type="match status" value="1"/>
</dbReference>
<dbReference type="SUPFAM" id="SSF56112">
    <property type="entry name" value="Protein kinase-like (PK-like)"/>
    <property type="match status" value="1"/>
</dbReference>
<dbReference type="EMBL" id="JAODAN010000010">
    <property type="protein sequence ID" value="KAK1921812.1"/>
    <property type="molecule type" value="Genomic_DNA"/>
</dbReference>
<dbReference type="InterPro" id="IPR001245">
    <property type="entry name" value="Ser-Thr/Tyr_kinase_cat_dom"/>
</dbReference>
<feature type="domain" description="Protein kinase" evidence="2">
    <location>
        <begin position="189"/>
        <end position="325"/>
    </location>
</feature>